<organism evidence="8 9">
    <name type="scientific">Sphingomonas desiccabilis</name>
    <dbReference type="NCBI Taxonomy" id="429134"/>
    <lineage>
        <taxon>Bacteria</taxon>
        <taxon>Pseudomonadati</taxon>
        <taxon>Pseudomonadota</taxon>
        <taxon>Alphaproteobacteria</taxon>
        <taxon>Sphingomonadales</taxon>
        <taxon>Sphingomonadaceae</taxon>
        <taxon>Sphingomonas</taxon>
    </lineage>
</organism>
<keyword evidence="3 6" id="KW-1133">Transmembrane helix</keyword>
<keyword evidence="2 6" id="KW-0812">Transmembrane</keyword>
<name>A0A4Q2IKT7_9SPHN</name>
<feature type="region of interest" description="Disordered" evidence="5">
    <location>
        <begin position="169"/>
        <end position="189"/>
    </location>
</feature>
<feature type="transmembrane region" description="Helical" evidence="6">
    <location>
        <begin position="294"/>
        <end position="312"/>
    </location>
</feature>
<accession>A0A4Q2IKT7</accession>
<evidence type="ECO:0000256" key="1">
    <source>
        <dbReference type="ARBA" id="ARBA00004141"/>
    </source>
</evidence>
<feature type="transmembrane region" description="Helical" evidence="6">
    <location>
        <begin position="227"/>
        <end position="250"/>
    </location>
</feature>
<dbReference type="GO" id="GO:0008273">
    <property type="term" value="F:calcium, potassium:sodium antiporter activity"/>
    <property type="evidence" value="ECO:0007669"/>
    <property type="project" value="TreeGrafter"/>
</dbReference>
<evidence type="ECO:0000256" key="2">
    <source>
        <dbReference type="ARBA" id="ARBA00022692"/>
    </source>
</evidence>
<dbReference type="InterPro" id="IPR044880">
    <property type="entry name" value="NCX_ion-bd_dom_sf"/>
</dbReference>
<feature type="domain" description="Sodium/calcium exchanger membrane region" evidence="7">
    <location>
        <begin position="197"/>
        <end position="335"/>
    </location>
</feature>
<dbReference type="Gene3D" id="1.20.1420.30">
    <property type="entry name" value="NCX, central ion-binding region"/>
    <property type="match status" value="1"/>
</dbReference>
<protein>
    <submittedName>
        <fullName evidence="8">Sodium:calcium antiporter</fullName>
    </submittedName>
</protein>
<dbReference type="PANTHER" id="PTHR10846">
    <property type="entry name" value="SODIUM/POTASSIUM/CALCIUM EXCHANGER"/>
    <property type="match status" value="1"/>
</dbReference>
<dbReference type="GO" id="GO:0005262">
    <property type="term" value="F:calcium channel activity"/>
    <property type="evidence" value="ECO:0007669"/>
    <property type="project" value="TreeGrafter"/>
</dbReference>
<dbReference type="Pfam" id="PF01699">
    <property type="entry name" value="Na_Ca_ex"/>
    <property type="match status" value="2"/>
</dbReference>
<feature type="transmembrane region" description="Helical" evidence="6">
    <location>
        <begin position="140"/>
        <end position="161"/>
    </location>
</feature>
<keyword evidence="9" id="KW-1185">Reference proteome</keyword>
<reference evidence="8 9" key="1">
    <citation type="submission" date="2019-01" db="EMBL/GenBank/DDBJ databases">
        <title>Sphingomonas mucosissima sp. nov. and Sphingomonas desiccabilis sp. nov., from biological soil crusts in the Colorado Plateau, USA.</title>
        <authorList>
            <person name="Zhu D."/>
        </authorList>
    </citation>
    <scope>NUCLEOTIDE SEQUENCE [LARGE SCALE GENOMIC DNA]</scope>
    <source>
        <strain evidence="8 9">CP1D</strain>
    </source>
</reference>
<feature type="transmembrane region" description="Helical" evidence="6">
    <location>
        <begin position="82"/>
        <end position="101"/>
    </location>
</feature>
<proteinExistence type="predicted"/>
<evidence type="ECO:0000313" key="8">
    <source>
        <dbReference type="EMBL" id="RXZ29858.1"/>
    </source>
</evidence>
<keyword evidence="4 6" id="KW-0472">Membrane</keyword>
<evidence type="ECO:0000256" key="5">
    <source>
        <dbReference type="SAM" id="MobiDB-lite"/>
    </source>
</evidence>
<dbReference type="InterPro" id="IPR004837">
    <property type="entry name" value="NaCa_Exmemb"/>
</dbReference>
<comment type="caution">
    <text evidence="8">The sequence shown here is derived from an EMBL/GenBank/DDBJ whole genome shotgun (WGS) entry which is preliminary data.</text>
</comment>
<evidence type="ECO:0000313" key="9">
    <source>
        <dbReference type="Proteomes" id="UP000292347"/>
    </source>
</evidence>
<dbReference type="AlphaFoldDB" id="A0A4Q2IKT7"/>
<feature type="transmembrane region" description="Helical" evidence="6">
    <location>
        <begin position="48"/>
        <end position="70"/>
    </location>
</feature>
<dbReference type="OrthoDB" id="153124at2"/>
<evidence type="ECO:0000256" key="6">
    <source>
        <dbReference type="SAM" id="Phobius"/>
    </source>
</evidence>
<feature type="domain" description="Sodium/calcium exchanger membrane region" evidence="7">
    <location>
        <begin position="14"/>
        <end position="133"/>
    </location>
</feature>
<dbReference type="PANTHER" id="PTHR10846:SF8">
    <property type="entry name" value="INNER MEMBRANE PROTEIN YRBG"/>
    <property type="match status" value="1"/>
</dbReference>
<dbReference type="GO" id="GO:0005886">
    <property type="term" value="C:plasma membrane"/>
    <property type="evidence" value="ECO:0007669"/>
    <property type="project" value="TreeGrafter"/>
</dbReference>
<feature type="compositionally biased region" description="Basic and acidic residues" evidence="5">
    <location>
        <begin position="180"/>
        <end position="189"/>
    </location>
</feature>
<dbReference type="InterPro" id="IPR004481">
    <property type="entry name" value="K/Na/Ca-exchanger"/>
</dbReference>
<dbReference type="Proteomes" id="UP000292347">
    <property type="component" value="Unassembled WGS sequence"/>
</dbReference>
<sequence>MTELVAGLPLAALVALFAAAAAVVWWAGTHLTTQVDQVARRFDLGQAFAGMVLLGGITSLPELAAVSTASISGDATLAVNNLLGSAAVNILLLVIADIVFGRDALTRVAAQPGTLMQGVLGMMLMGAVACLVLWGDLSVGGVGLGAVGVAVACVLAMRVSSRYERRDVWRRTDDDQESAPAHEKSDPRSTGRMLANLALLGVAILAAGALLSLSADGIATQTGLSSGMVGFLLVAFATSLPELSSVTAAVRARRYELAVGDVFGTNLFNLALLLIADLLSSGEPVLAAAGPFEALGALVALLMTGAFVIGLLERGNRTLLRMGYDAIAAFAIFVLGVAAMSTL</sequence>
<dbReference type="RefSeq" id="WP_129343415.1">
    <property type="nucleotide sequence ID" value="NZ_JACIDD010000004.1"/>
</dbReference>
<gene>
    <name evidence="8" type="ORF">EO081_16010</name>
</gene>
<evidence type="ECO:0000256" key="4">
    <source>
        <dbReference type="ARBA" id="ARBA00023136"/>
    </source>
</evidence>
<feature type="transmembrane region" description="Helical" evidence="6">
    <location>
        <begin position="194"/>
        <end position="215"/>
    </location>
</feature>
<feature type="transmembrane region" description="Helical" evidence="6">
    <location>
        <begin position="113"/>
        <end position="134"/>
    </location>
</feature>
<evidence type="ECO:0000256" key="3">
    <source>
        <dbReference type="ARBA" id="ARBA00022989"/>
    </source>
</evidence>
<feature type="transmembrane region" description="Helical" evidence="6">
    <location>
        <begin position="262"/>
        <end position="282"/>
    </location>
</feature>
<evidence type="ECO:0000259" key="7">
    <source>
        <dbReference type="Pfam" id="PF01699"/>
    </source>
</evidence>
<dbReference type="GO" id="GO:0006874">
    <property type="term" value="P:intracellular calcium ion homeostasis"/>
    <property type="evidence" value="ECO:0007669"/>
    <property type="project" value="TreeGrafter"/>
</dbReference>
<comment type="subcellular location">
    <subcellularLocation>
        <location evidence="1">Membrane</location>
        <topology evidence="1">Multi-pass membrane protein</topology>
    </subcellularLocation>
</comment>
<feature type="transmembrane region" description="Helical" evidence="6">
    <location>
        <begin position="6"/>
        <end position="27"/>
    </location>
</feature>
<dbReference type="EMBL" id="SDPT01000004">
    <property type="protein sequence ID" value="RXZ29858.1"/>
    <property type="molecule type" value="Genomic_DNA"/>
</dbReference>
<feature type="transmembrane region" description="Helical" evidence="6">
    <location>
        <begin position="324"/>
        <end position="342"/>
    </location>
</feature>